<comment type="caution">
    <text evidence="3">The sequence shown here is derived from an EMBL/GenBank/DDBJ whole genome shotgun (WGS) entry which is preliminary data.</text>
</comment>
<feature type="chain" id="PRO_5041371681" description="Thioredoxin domain-containing protein" evidence="1">
    <location>
        <begin position="27"/>
        <end position="296"/>
    </location>
</feature>
<evidence type="ECO:0000313" key="4">
    <source>
        <dbReference type="Proteomes" id="UP001172457"/>
    </source>
</evidence>
<reference evidence="3" key="1">
    <citation type="submission" date="2023-03" db="EMBL/GenBank/DDBJ databases">
        <title>Chromosome-scale reference genome and RAD-based genetic map of yellow starthistle (Centaurea solstitialis) reveal putative structural variation and QTLs associated with invader traits.</title>
        <authorList>
            <person name="Reatini B."/>
            <person name="Cang F.A."/>
            <person name="Jiang Q."/>
            <person name="Mckibben M.T.W."/>
            <person name="Barker M.S."/>
            <person name="Rieseberg L.H."/>
            <person name="Dlugosch K.M."/>
        </authorList>
    </citation>
    <scope>NUCLEOTIDE SEQUENCE</scope>
    <source>
        <strain evidence="3">CAN-66</strain>
        <tissue evidence="3">Leaf</tissue>
    </source>
</reference>
<gene>
    <name evidence="3" type="ORF">OSB04_028071</name>
</gene>
<dbReference type="Proteomes" id="UP001172457">
    <property type="component" value="Chromosome 7"/>
</dbReference>
<dbReference type="InterPro" id="IPR013766">
    <property type="entry name" value="Thioredoxin_domain"/>
</dbReference>
<evidence type="ECO:0000256" key="1">
    <source>
        <dbReference type="SAM" id="SignalP"/>
    </source>
</evidence>
<organism evidence="3 4">
    <name type="scientific">Centaurea solstitialis</name>
    <name type="common">yellow star-thistle</name>
    <dbReference type="NCBI Taxonomy" id="347529"/>
    <lineage>
        <taxon>Eukaryota</taxon>
        <taxon>Viridiplantae</taxon>
        <taxon>Streptophyta</taxon>
        <taxon>Embryophyta</taxon>
        <taxon>Tracheophyta</taxon>
        <taxon>Spermatophyta</taxon>
        <taxon>Magnoliopsida</taxon>
        <taxon>eudicotyledons</taxon>
        <taxon>Gunneridae</taxon>
        <taxon>Pentapetalae</taxon>
        <taxon>asterids</taxon>
        <taxon>campanulids</taxon>
        <taxon>Asterales</taxon>
        <taxon>Asteraceae</taxon>
        <taxon>Carduoideae</taxon>
        <taxon>Cardueae</taxon>
        <taxon>Centaureinae</taxon>
        <taxon>Centaurea</taxon>
    </lineage>
</organism>
<dbReference type="PROSITE" id="PS51352">
    <property type="entry name" value="THIOREDOXIN_2"/>
    <property type="match status" value="1"/>
</dbReference>
<dbReference type="PANTHER" id="PTHR47126:SF3">
    <property type="entry name" value="5'-ADENYLYLSULFATE REDUCTASE-LIKE 5"/>
    <property type="match status" value="1"/>
</dbReference>
<feature type="signal peptide" evidence="1">
    <location>
        <begin position="1"/>
        <end position="26"/>
    </location>
</feature>
<protein>
    <recommendedName>
        <fullName evidence="2">Thioredoxin domain-containing protein</fullName>
    </recommendedName>
</protein>
<dbReference type="Pfam" id="PF00085">
    <property type="entry name" value="Thioredoxin"/>
    <property type="match status" value="1"/>
</dbReference>
<dbReference type="PANTHER" id="PTHR47126">
    <property type="entry name" value="5'-ADENYLYLSULFATE REDUCTASE-LIKE 7"/>
    <property type="match status" value="1"/>
</dbReference>
<dbReference type="InterPro" id="IPR036249">
    <property type="entry name" value="Thioredoxin-like_sf"/>
</dbReference>
<dbReference type="SUPFAM" id="SSF52833">
    <property type="entry name" value="Thioredoxin-like"/>
    <property type="match status" value="1"/>
</dbReference>
<sequence>MASLIKLKLSLLLMLITLSIRFSVSSSSSSSSLDMLSWRCNREGYPFLRDLQLQCPTAIVYSSPIEMDGESLDRFLSSTNVYKAILFYASWCPFSRNAQPKFDALASMYPQIMHVKVEQSSALPSVFSRHGIHSVPSILIVNGTTRVQYHGPKSLHSLSDFYQKTTGLEPTVYLTEDQAMSSSETKARGVDSWKDIMSEEPYLVFSLLFVLLKSFLILCPEVVSSVIALWAAYIPRLNLSIFGESRQVLTHALHLFDVKSAFSKLKVSKSRKFHNGARSARVLASLSLGETSSGRA</sequence>
<evidence type="ECO:0000259" key="2">
    <source>
        <dbReference type="PROSITE" id="PS51352"/>
    </source>
</evidence>
<dbReference type="EMBL" id="JARYMX010000007">
    <property type="protein sequence ID" value="KAJ9541565.1"/>
    <property type="molecule type" value="Genomic_DNA"/>
</dbReference>
<dbReference type="InterPro" id="IPR044794">
    <property type="entry name" value="APRL5/7"/>
</dbReference>
<keyword evidence="4" id="KW-1185">Reference proteome</keyword>
<evidence type="ECO:0000313" key="3">
    <source>
        <dbReference type="EMBL" id="KAJ9541565.1"/>
    </source>
</evidence>
<keyword evidence="1" id="KW-0732">Signal</keyword>
<name>A0AA38W7D7_9ASTR</name>
<dbReference type="Gene3D" id="3.40.30.10">
    <property type="entry name" value="Glutaredoxin"/>
    <property type="match status" value="1"/>
</dbReference>
<dbReference type="AlphaFoldDB" id="A0AA38W7D7"/>
<proteinExistence type="predicted"/>
<feature type="domain" description="Thioredoxin" evidence="2">
    <location>
        <begin position="49"/>
        <end position="167"/>
    </location>
</feature>
<accession>A0AA38W7D7</accession>